<feature type="signal peptide" evidence="1">
    <location>
        <begin position="1"/>
        <end position="19"/>
    </location>
</feature>
<evidence type="ECO:0008006" key="4">
    <source>
        <dbReference type="Google" id="ProtNLM"/>
    </source>
</evidence>
<evidence type="ECO:0000256" key="1">
    <source>
        <dbReference type="SAM" id="SignalP"/>
    </source>
</evidence>
<gene>
    <name evidence="2" type="ordered locus">BMS_1653</name>
</gene>
<name>E1X1A4_HALMS</name>
<dbReference type="PATRIC" id="fig|862908.3.peg.1574"/>
<dbReference type="Proteomes" id="UP000008963">
    <property type="component" value="Chromosome"/>
</dbReference>
<dbReference type="eggNOG" id="ENOG5034ACA">
    <property type="taxonomic scope" value="Bacteria"/>
</dbReference>
<proteinExistence type="predicted"/>
<keyword evidence="3" id="KW-1185">Reference proteome</keyword>
<dbReference type="KEGG" id="bmx:BMS_1653"/>
<reference evidence="3" key="1">
    <citation type="journal article" date="2013" name="ISME J.">
        <title>A small predatory core genome in the divergent marine Bacteriovorax marinus SJ and the terrestrial Bdellovibrio bacteriovorus.</title>
        <authorList>
            <person name="Crossman L.C."/>
            <person name="Chen H."/>
            <person name="Cerdeno-Tarraga A.M."/>
            <person name="Brooks K."/>
            <person name="Quail M.A."/>
            <person name="Pineiro S.A."/>
            <person name="Hobley L."/>
            <person name="Sockett R.E."/>
            <person name="Bentley S.D."/>
            <person name="Parkhill J."/>
            <person name="Williams H.N."/>
            <person name="Stine O.C."/>
        </authorList>
    </citation>
    <scope>NUCLEOTIDE SEQUENCE [LARGE SCALE GENOMIC DNA]</scope>
    <source>
        <strain evidence="3">ATCC BAA-682 / DSM 15412 / SJ</strain>
    </source>
</reference>
<protein>
    <recommendedName>
        <fullName evidence="4">Secreted protein</fullName>
    </recommendedName>
</protein>
<dbReference type="RefSeq" id="WP_014244276.1">
    <property type="nucleotide sequence ID" value="NC_016620.1"/>
</dbReference>
<keyword evidence="1" id="KW-0732">Signal</keyword>
<sequence>MKKLLGATLITLFAFSSSAAMHSLPFTQTDLEYVDESKTYDVDYHTISEITVEEVEIGDELVWAPQYKGFDKNLGEIIMVVDKLIALGKKIWTIVEAGKPVVTVDMGKPISVLPKTDSGQLAAFYDMDSWSMPMARTYKVSFKNGFGSSVIGFDYTVNFQWGGRYENKGAYLTGLNVQASNVSVSWGFNFDASSELVSIVNHGSRDNPVAGAAVRVKYTAKSVLREIKTSESFHVTGNGQIQKLY</sequence>
<organism evidence="2 3">
    <name type="scientific">Halobacteriovorax marinus (strain ATCC BAA-682 / DSM 15412 / SJ)</name>
    <name type="common">Bacteriovorax marinus</name>
    <dbReference type="NCBI Taxonomy" id="862908"/>
    <lineage>
        <taxon>Bacteria</taxon>
        <taxon>Pseudomonadati</taxon>
        <taxon>Bdellovibrionota</taxon>
        <taxon>Bacteriovoracia</taxon>
        <taxon>Bacteriovoracales</taxon>
        <taxon>Halobacteriovoraceae</taxon>
        <taxon>Halobacteriovorax</taxon>
    </lineage>
</organism>
<evidence type="ECO:0000313" key="2">
    <source>
        <dbReference type="EMBL" id="CBW26495.1"/>
    </source>
</evidence>
<dbReference type="OrthoDB" id="5290482at2"/>
<dbReference type="AlphaFoldDB" id="E1X1A4"/>
<dbReference type="HOGENOM" id="CLU_1127352_0_0_7"/>
<accession>E1X1A4</accession>
<dbReference type="EMBL" id="FQ312005">
    <property type="protein sequence ID" value="CBW26495.1"/>
    <property type="molecule type" value="Genomic_DNA"/>
</dbReference>
<feature type="chain" id="PRO_5003154365" description="Secreted protein" evidence="1">
    <location>
        <begin position="20"/>
        <end position="245"/>
    </location>
</feature>
<evidence type="ECO:0000313" key="3">
    <source>
        <dbReference type="Proteomes" id="UP000008963"/>
    </source>
</evidence>